<dbReference type="GO" id="GO:0006080">
    <property type="term" value="P:substituted mannan metabolic process"/>
    <property type="evidence" value="ECO:0007669"/>
    <property type="project" value="InterPro"/>
</dbReference>
<dbReference type="EMBL" id="KQ965782">
    <property type="protein sequence ID" value="KXS13080.1"/>
    <property type="molecule type" value="Genomic_DNA"/>
</dbReference>
<evidence type="ECO:0000259" key="5">
    <source>
        <dbReference type="PROSITE" id="PS51764"/>
    </source>
</evidence>
<dbReference type="SUPFAM" id="SSF51445">
    <property type="entry name" value="(Trans)glycosidases"/>
    <property type="match status" value="1"/>
</dbReference>
<evidence type="ECO:0000313" key="7">
    <source>
        <dbReference type="Proteomes" id="UP000070544"/>
    </source>
</evidence>
<dbReference type="InterPro" id="IPR017853">
    <property type="entry name" value="GH"/>
</dbReference>
<reference evidence="6 7" key="1">
    <citation type="journal article" date="2015" name="Genome Biol. Evol.">
        <title>Phylogenomic analyses indicate that early fungi evolved digesting cell walls of algal ancestors of land plants.</title>
        <authorList>
            <person name="Chang Y."/>
            <person name="Wang S."/>
            <person name="Sekimoto S."/>
            <person name="Aerts A.L."/>
            <person name="Choi C."/>
            <person name="Clum A."/>
            <person name="LaButti K.M."/>
            <person name="Lindquist E.A."/>
            <person name="Yee Ngan C."/>
            <person name="Ohm R.A."/>
            <person name="Salamov A.A."/>
            <person name="Grigoriev I.V."/>
            <person name="Spatafora J.W."/>
            <person name="Berbee M.L."/>
        </authorList>
    </citation>
    <scope>NUCLEOTIDE SEQUENCE [LARGE SCALE GENOMIC DNA]</scope>
    <source>
        <strain evidence="6 7">JEL478</strain>
    </source>
</reference>
<sequence>MGAYLDMQTRGDSPQQYASRIGKNLLLFGDFFEFPLSAQWFGTAPFWKSQLGPGAVLVMTLQPNGGLYTVTDQAISALVTELWGLNSAGIAVIVRFAHEMNGGWYIWGRQPALYRSTFQRVADGVHQVPNCAMLWSPGSGLRYPWAGGAYDGQYVAANMNELDTNGNGQLDANDDPYSPYYPGDGYVDWVGLSVYWYPDYPNTFTLNIAPPSGAIEALLTGHNQATWAYEVPDFLGQYSTAKGKPFIFAETGMHYIYSGGNPPSEIDQKRAWWQQLYNRALLTKYNIKGILYFEINKYEAHYNAMTPYALTYDDNIRGAFLNDLPRDVFF</sequence>
<dbReference type="PANTHER" id="PTHR40079">
    <property type="entry name" value="MANNAN ENDO-1,4-BETA-MANNOSIDASE E-RELATED"/>
    <property type="match status" value="1"/>
</dbReference>
<keyword evidence="7" id="KW-1185">Reference proteome</keyword>
<accession>A0A139A8G9</accession>
<feature type="domain" description="GH26" evidence="5">
    <location>
        <begin position="1"/>
        <end position="313"/>
    </location>
</feature>
<feature type="active site" description="Proton donor" evidence="4">
    <location>
        <position position="99"/>
    </location>
</feature>
<feature type="active site" description="Nucleophile" evidence="4">
    <location>
        <position position="250"/>
    </location>
</feature>
<keyword evidence="3 4" id="KW-0326">Glycosidase</keyword>
<dbReference type="Gene3D" id="3.20.20.80">
    <property type="entry name" value="Glycosidases"/>
    <property type="match status" value="1"/>
</dbReference>
<comment type="similarity">
    <text evidence="1 4">Belongs to the glycosyl hydrolase 26 family.</text>
</comment>
<dbReference type="PROSITE" id="PS51764">
    <property type="entry name" value="GH26"/>
    <property type="match status" value="1"/>
</dbReference>
<dbReference type="OrthoDB" id="428177at2759"/>
<dbReference type="Proteomes" id="UP000070544">
    <property type="component" value="Unassembled WGS sequence"/>
</dbReference>
<organism evidence="6 7">
    <name type="scientific">Gonapodya prolifera (strain JEL478)</name>
    <name type="common">Monoblepharis prolifera</name>
    <dbReference type="NCBI Taxonomy" id="1344416"/>
    <lineage>
        <taxon>Eukaryota</taxon>
        <taxon>Fungi</taxon>
        <taxon>Fungi incertae sedis</taxon>
        <taxon>Chytridiomycota</taxon>
        <taxon>Chytridiomycota incertae sedis</taxon>
        <taxon>Monoblepharidomycetes</taxon>
        <taxon>Monoblepharidales</taxon>
        <taxon>Gonapodyaceae</taxon>
        <taxon>Gonapodya</taxon>
    </lineage>
</organism>
<evidence type="ECO:0000256" key="3">
    <source>
        <dbReference type="ARBA" id="ARBA00023295"/>
    </source>
</evidence>
<keyword evidence="2 4" id="KW-0378">Hydrolase</keyword>
<name>A0A139A8G9_GONPJ</name>
<dbReference type="OMA" id="TWAYEVP"/>
<dbReference type="Pfam" id="PF02156">
    <property type="entry name" value="Glyco_hydro_26"/>
    <property type="match status" value="1"/>
</dbReference>
<dbReference type="InterPro" id="IPR022790">
    <property type="entry name" value="GH26_dom"/>
</dbReference>
<proteinExistence type="inferred from homology"/>
<dbReference type="PANTHER" id="PTHR40079:SF4">
    <property type="entry name" value="GH26 DOMAIN-CONTAINING PROTEIN-RELATED"/>
    <property type="match status" value="1"/>
</dbReference>
<protein>
    <submittedName>
        <fullName evidence="6">Glycoside hydrolase family 26 protein</fullName>
    </submittedName>
</protein>
<evidence type="ECO:0000256" key="1">
    <source>
        <dbReference type="ARBA" id="ARBA00007754"/>
    </source>
</evidence>
<gene>
    <name evidence="6" type="ORF">M427DRAFT_385305</name>
</gene>
<dbReference type="InterPro" id="IPR000805">
    <property type="entry name" value="Glyco_hydro_26"/>
</dbReference>
<dbReference type="GO" id="GO:0016985">
    <property type="term" value="F:mannan endo-1,4-beta-mannosidase activity"/>
    <property type="evidence" value="ECO:0007669"/>
    <property type="project" value="InterPro"/>
</dbReference>
<dbReference type="AlphaFoldDB" id="A0A139A8G9"/>
<evidence type="ECO:0000313" key="6">
    <source>
        <dbReference type="EMBL" id="KXS13080.1"/>
    </source>
</evidence>
<evidence type="ECO:0000256" key="2">
    <source>
        <dbReference type="ARBA" id="ARBA00022801"/>
    </source>
</evidence>
<evidence type="ECO:0000256" key="4">
    <source>
        <dbReference type="PROSITE-ProRule" id="PRU01100"/>
    </source>
</evidence>